<protein>
    <recommendedName>
        <fullName evidence="5">DUF11 domain-containing protein</fullName>
    </recommendedName>
</protein>
<keyword evidence="2" id="KW-0732">Signal</keyword>
<organism evidence="3 4">
    <name type="scientific">Candidatus Staskawiczbacteria bacterium RIFCSPHIGHO2_02_FULL_33_16</name>
    <dbReference type="NCBI Taxonomy" id="1802204"/>
    <lineage>
        <taxon>Bacteria</taxon>
        <taxon>Candidatus Staskawicziibacteriota</taxon>
    </lineage>
</organism>
<evidence type="ECO:0000256" key="2">
    <source>
        <dbReference type="SAM" id="SignalP"/>
    </source>
</evidence>
<dbReference type="EMBL" id="MHOQ01000002">
    <property type="protein sequence ID" value="OGZ67578.1"/>
    <property type="molecule type" value="Genomic_DNA"/>
</dbReference>
<proteinExistence type="predicted"/>
<evidence type="ECO:0000256" key="1">
    <source>
        <dbReference type="SAM" id="Phobius"/>
    </source>
</evidence>
<keyword evidence="1" id="KW-0472">Membrane</keyword>
<accession>A0A1G2I0H7</accession>
<gene>
    <name evidence="3" type="ORF">A3D34_00260</name>
</gene>
<keyword evidence="1" id="KW-1133">Transmembrane helix</keyword>
<evidence type="ECO:0000313" key="3">
    <source>
        <dbReference type="EMBL" id="OGZ67578.1"/>
    </source>
</evidence>
<dbReference type="AlphaFoldDB" id="A0A1G2I0H7"/>
<feature type="transmembrane region" description="Helical" evidence="1">
    <location>
        <begin position="421"/>
        <end position="439"/>
    </location>
</feature>
<evidence type="ECO:0008006" key="5">
    <source>
        <dbReference type="Google" id="ProtNLM"/>
    </source>
</evidence>
<sequence>MKTTKKIFIIISFIFSLSLLMSPFLVSAAEVCSGGTCSYVKCYSNSECGSNRYFGFQTCQGNSIYQNYRTYTCNNPGTANAFCTSSSVPKFQITCGQNQQCTYGKCTEALQQPSLPNNNPAPTTPQSSCTSYVSKKCVGNSVYWQDSCGNQGSLYQNCTTTNKVCSAAKCVDKQAQNPPPAYIKNYRTMCHNNSVYWFNSLGTPEDIYENCSDDNQCTIDSCGDNVCSRALKCDGSTCAKNSPDYIKHCGGGEKIKSEDISVFISGKKEVAGEPWSETVNVQDNEKVNFLLTIKNVSSLPLENVSIKLGASDNIVYTENIKIDNVDSVGNIVSGINLGTMASNTFKDIYITSSIKAGDAQSEVKLNATVSNDTIYNSDFLTIVIAPKVAEAQADSEQNFTAAVSENSSSFIGTLMNFMKRWYIWLLVSVILLLLFIVLFRRLSSEV</sequence>
<keyword evidence="1" id="KW-0812">Transmembrane</keyword>
<dbReference type="Proteomes" id="UP000179183">
    <property type="component" value="Unassembled WGS sequence"/>
</dbReference>
<evidence type="ECO:0000313" key="4">
    <source>
        <dbReference type="Proteomes" id="UP000179183"/>
    </source>
</evidence>
<reference evidence="3 4" key="1">
    <citation type="journal article" date="2016" name="Nat. Commun.">
        <title>Thousands of microbial genomes shed light on interconnected biogeochemical processes in an aquifer system.</title>
        <authorList>
            <person name="Anantharaman K."/>
            <person name="Brown C.T."/>
            <person name="Hug L.A."/>
            <person name="Sharon I."/>
            <person name="Castelle C.J."/>
            <person name="Probst A.J."/>
            <person name="Thomas B.C."/>
            <person name="Singh A."/>
            <person name="Wilkins M.J."/>
            <person name="Karaoz U."/>
            <person name="Brodie E.L."/>
            <person name="Williams K.H."/>
            <person name="Hubbard S.S."/>
            <person name="Banfield J.F."/>
        </authorList>
    </citation>
    <scope>NUCLEOTIDE SEQUENCE [LARGE SCALE GENOMIC DNA]</scope>
</reference>
<comment type="caution">
    <text evidence="3">The sequence shown here is derived from an EMBL/GenBank/DDBJ whole genome shotgun (WGS) entry which is preliminary data.</text>
</comment>
<feature type="signal peptide" evidence="2">
    <location>
        <begin position="1"/>
        <end position="28"/>
    </location>
</feature>
<name>A0A1G2I0H7_9BACT</name>
<feature type="chain" id="PRO_5009583207" description="DUF11 domain-containing protein" evidence="2">
    <location>
        <begin position="29"/>
        <end position="446"/>
    </location>
</feature>